<dbReference type="EMBL" id="CP007790">
    <property type="protein sequence ID" value="AJK69809.1"/>
    <property type="molecule type" value="Genomic_DNA"/>
</dbReference>
<evidence type="ECO:0000313" key="8">
    <source>
        <dbReference type="EMBL" id="AJK69809.1"/>
    </source>
</evidence>
<feature type="transmembrane region" description="Helical" evidence="6">
    <location>
        <begin position="456"/>
        <end position="479"/>
    </location>
</feature>
<dbReference type="RefSeq" id="WP_042622169.1">
    <property type="nucleotide sequence ID" value="NZ_CP007790.1"/>
</dbReference>
<feature type="transmembrane region" description="Helical" evidence="6">
    <location>
        <begin position="365"/>
        <end position="386"/>
    </location>
</feature>
<feature type="transmembrane region" description="Helical" evidence="6">
    <location>
        <begin position="149"/>
        <end position="168"/>
    </location>
</feature>
<organism evidence="8 9">
    <name type="scientific">Corynebacterium marinum DSM 44953</name>
    <dbReference type="NCBI Taxonomy" id="1224162"/>
    <lineage>
        <taxon>Bacteria</taxon>
        <taxon>Bacillati</taxon>
        <taxon>Actinomycetota</taxon>
        <taxon>Actinomycetes</taxon>
        <taxon>Mycobacteriales</taxon>
        <taxon>Corynebacteriaceae</taxon>
        <taxon>Corynebacterium</taxon>
    </lineage>
</organism>
<accession>A0A0B6TU86</accession>
<evidence type="ECO:0000313" key="9">
    <source>
        <dbReference type="Proteomes" id="UP000031928"/>
    </source>
</evidence>
<dbReference type="PANTHER" id="PTHR42718">
    <property type="entry name" value="MAJOR FACILITATOR SUPERFAMILY MULTIDRUG TRANSPORTER MFSC"/>
    <property type="match status" value="1"/>
</dbReference>
<keyword evidence="9" id="KW-1185">Reference proteome</keyword>
<feature type="transmembrane region" description="Helical" evidence="6">
    <location>
        <begin position="213"/>
        <end position="232"/>
    </location>
</feature>
<evidence type="ECO:0000256" key="4">
    <source>
        <dbReference type="ARBA" id="ARBA00022989"/>
    </source>
</evidence>
<dbReference type="Gene3D" id="1.20.1250.20">
    <property type="entry name" value="MFS general substrate transporter like domains"/>
    <property type="match status" value="1"/>
</dbReference>
<dbReference type="InterPro" id="IPR011701">
    <property type="entry name" value="MFS"/>
</dbReference>
<proteinExistence type="predicted"/>
<feature type="transmembrane region" description="Helical" evidence="6">
    <location>
        <begin position="341"/>
        <end position="359"/>
    </location>
</feature>
<feature type="transmembrane region" description="Helical" evidence="6">
    <location>
        <begin position="311"/>
        <end position="329"/>
    </location>
</feature>
<dbReference type="PROSITE" id="PS50850">
    <property type="entry name" value="MFS"/>
    <property type="match status" value="1"/>
</dbReference>
<evidence type="ECO:0000256" key="5">
    <source>
        <dbReference type="ARBA" id="ARBA00023136"/>
    </source>
</evidence>
<gene>
    <name evidence="8" type="ORF">B840_11185</name>
</gene>
<dbReference type="OrthoDB" id="2412976at2"/>
<comment type="subcellular location">
    <subcellularLocation>
        <location evidence="1">Cell membrane</location>
        <topology evidence="1">Multi-pass membrane protein</topology>
    </subcellularLocation>
</comment>
<feature type="transmembrane region" description="Helical" evidence="6">
    <location>
        <begin position="116"/>
        <end position="137"/>
    </location>
</feature>
<sequence length="489" mass="51181">MTTTTTPVRTDFKGNDLSLFGIVLAVITFWLFAQTTMNIGPLMADDIGMPMEVMNIAISLSALFSGMFIVMWGGFGDKFGLKKIATLGNVFGIIGSLLIAFAFSEAASGMVLTGRVLQGLSAGAIMPTTMALLKVYWEGPARQRAVSMWSIGSWGGSGLTAIFGGFMASTALGWRSIFIISAVVSVLSIILMRQIPEAAPGAGKPGRTDWIGIISLAVALASLLIVVTQGSSIGWTSWITWALLAVFLAAFGVFINQERNTGTPFVDFALFKNAVFTGATISNFLINGTAGALTVSLWVLQGAGNMSAAEAGYLTLGYAIFIIAFIRVGEKLLQKFGPRKPMIWGTLIVLVSIALLMATNTMQGTYQILAVISYSLFGLGLAFYATPSTDAALSNLPNDQVGSGSGIYKMASSLGAAFGVAASAAIFTALQTSGLDIVGAAIEFSGRQDNVAVREAGFVGLAFNALMAIAALISITFFIPKGKKAEAEA</sequence>
<dbReference type="SUPFAM" id="SSF103473">
    <property type="entry name" value="MFS general substrate transporter"/>
    <property type="match status" value="1"/>
</dbReference>
<evidence type="ECO:0000256" key="6">
    <source>
        <dbReference type="SAM" id="Phobius"/>
    </source>
</evidence>
<keyword evidence="2" id="KW-0813">Transport</keyword>
<dbReference type="AlphaFoldDB" id="A0A0B6TU86"/>
<dbReference type="HOGENOM" id="CLU_000960_28_3_11"/>
<evidence type="ECO:0000256" key="3">
    <source>
        <dbReference type="ARBA" id="ARBA00022692"/>
    </source>
</evidence>
<dbReference type="Pfam" id="PF07690">
    <property type="entry name" value="MFS_1"/>
    <property type="match status" value="1"/>
</dbReference>
<dbReference type="InterPro" id="IPR036259">
    <property type="entry name" value="MFS_trans_sf"/>
</dbReference>
<keyword evidence="5 6" id="KW-0472">Membrane</keyword>
<reference evidence="8 9" key="1">
    <citation type="submission" date="2014-05" db="EMBL/GenBank/DDBJ databases">
        <title>Complete genome sequence of Corynebacterium marinum DSM 44953.</title>
        <authorList>
            <person name="Schaffert L."/>
            <person name="Albersmeier A."/>
            <person name="Kalinowski J."/>
            <person name="Ruckert C."/>
        </authorList>
    </citation>
    <scope>NUCLEOTIDE SEQUENCE [LARGE SCALE GENOMIC DNA]</scope>
    <source>
        <strain evidence="8 9">DSM 44953</strain>
    </source>
</reference>
<feature type="domain" description="Major facilitator superfamily (MFS) profile" evidence="7">
    <location>
        <begin position="18"/>
        <end position="483"/>
    </location>
</feature>
<evidence type="ECO:0000256" key="1">
    <source>
        <dbReference type="ARBA" id="ARBA00004651"/>
    </source>
</evidence>
<name>A0A0B6TU86_9CORY</name>
<feature type="transmembrane region" description="Helical" evidence="6">
    <location>
        <begin position="17"/>
        <end position="33"/>
    </location>
</feature>
<dbReference type="InterPro" id="IPR020846">
    <property type="entry name" value="MFS_dom"/>
</dbReference>
<feature type="transmembrane region" description="Helical" evidence="6">
    <location>
        <begin position="275"/>
        <end position="299"/>
    </location>
</feature>
<dbReference type="Gene3D" id="1.20.1720.10">
    <property type="entry name" value="Multidrug resistance protein D"/>
    <property type="match status" value="1"/>
</dbReference>
<evidence type="ECO:0000256" key="2">
    <source>
        <dbReference type="ARBA" id="ARBA00022448"/>
    </source>
</evidence>
<keyword evidence="4 6" id="KW-1133">Transmembrane helix</keyword>
<dbReference type="GO" id="GO:0022857">
    <property type="term" value="F:transmembrane transporter activity"/>
    <property type="evidence" value="ECO:0007669"/>
    <property type="project" value="InterPro"/>
</dbReference>
<dbReference type="CDD" id="cd17321">
    <property type="entry name" value="MFS_MMR_MDR_like"/>
    <property type="match status" value="1"/>
</dbReference>
<keyword evidence="3 6" id="KW-0812">Transmembrane</keyword>
<dbReference type="PANTHER" id="PTHR42718:SF9">
    <property type="entry name" value="MAJOR FACILITATOR SUPERFAMILY MULTIDRUG TRANSPORTER MFSC"/>
    <property type="match status" value="1"/>
</dbReference>
<feature type="transmembrane region" description="Helical" evidence="6">
    <location>
        <begin position="174"/>
        <end position="192"/>
    </location>
</feature>
<protein>
    <submittedName>
        <fullName evidence="8">Major facilitator superfamily permease</fullName>
    </submittedName>
</protein>
<feature type="transmembrane region" description="Helical" evidence="6">
    <location>
        <begin position="84"/>
        <end position="104"/>
    </location>
</feature>
<dbReference type="GO" id="GO:0005886">
    <property type="term" value="C:plasma membrane"/>
    <property type="evidence" value="ECO:0007669"/>
    <property type="project" value="UniProtKB-SubCell"/>
</dbReference>
<feature type="transmembrane region" description="Helical" evidence="6">
    <location>
        <begin position="238"/>
        <end position="255"/>
    </location>
</feature>
<feature type="transmembrane region" description="Helical" evidence="6">
    <location>
        <begin position="53"/>
        <end position="72"/>
    </location>
</feature>
<dbReference type="Proteomes" id="UP000031928">
    <property type="component" value="Chromosome"/>
</dbReference>
<evidence type="ECO:0000259" key="7">
    <source>
        <dbReference type="PROSITE" id="PS50850"/>
    </source>
</evidence>
<dbReference type="KEGG" id="cmq:B840_11185"/>
<dbReference type="STRING" id="1224162.B840_11185"/>